<comment type="caution">
    <text evidence="1">The sequence shown here is derived from an EMBL/GenBank/DDBJ whole genome shotgun (WGS) entry which is preliminary data.</text>
</comment>
<dbReference type="Proteomes" id="UP000190973">
    <property type="component" value="Unassembled WGS sequence"/>
</dbReference>
<dbReference type="EMBL" id="LZZI01000075">
    <property type="protein sequence ID" value="OOM59461.1"/>
    <property type="molecule type" value="Genomic_DNA"/>
</dbReference>
<accession>A0A1S8S1Y4</accession>
<evidence type="ECO:0000313" key="2">
    <source>
        <dbReference type="Proteomes" id="UP000190973"/>
    </source>
</evidence>
<name>A0A1S8S1Y4_CLOBE</name>
<reference evidence="1 2" key="1">
    <citation type="submission" date="2016-05" db="EMBL/GenBank/DDBJ databases">
        <title>Microbial solvent formation.</title>
        <authorList>
            <person name="Poehlein A."/>
            <person name="Montoya Solano J.D."/>
            <person name="Flitsch S."/>
            <person name="Krabben P."/>
            <person name="Duerre P."/>
            <person name="Daniel R."/>
        </authorList>
    </citation>
    <scope>NUCLEOTIDE SEQUENCE [LARGE SCALE GENOMIC DNA]</scope>
    <source>
        <strain evidence="1 2">DSM 53</strain>
    </source>
</reference>
<protein>
    <submittedName>
        <fullName evidence="1">Uncharacterized protein</fullName>
    </submittedName>
</protein>
<sequence length="98" mass="11242">MRILKYDLFPEAYGSNGKFVSKEGTVSNLIIDTGMLLNSDFDKVIPKLNTLNKMLLQGEYPRAGEWEPFEITQEEYQGLVNHLCSLPLSRPYRTLENT</sequence>
<proteinExistence type="predicted"/>
<evidence type="ECO:0000313" key="1">
    <source>
        <dbReference type="EMBL" id="OOM59461.1"/>
    </source>
</evidence>
<dbReference type="RefSeq" id="WP_077839880.1">
    <property type="nucleotide sequence ID" value="NZ_JABTAE010000001.1"/>
</dbReference>
<organism evidence="1 2">
    <name type="scientific">Clostridium beijerinckii</name>
    <name type="common">Clostridium MP</name>
    <dbReference type="NCBI Taxonomy" id="1520"/>
    <lineage>
        <taxon>Bacteria</taxon>
        <taxon>Bacillati</taxon>
        <taxon>Bacillota</taxon>
        <taxon>Clostridia</taxon>
        <taxon>Eubacteriales</taxon>
        <taxon>Clostridiaceae</taxon>
        <taxon>Clostridium</taxon>
    </lineage>
</organism>
<gene>
    <name evidence="1" type="ORF">CLBCK_35040</name>
</gene>
<dbReference type="AlphaFoldDB" id="A0A1S8S1Y4"/>